<gene>
    <name evidence="2" type="ORF">PVAP13_3KG518701</name>
</gene>
<feature type="chain" id="PRO_5035748084" evidence="1">
    <location>
        <begin position="24"/>
        <end position="57"/>
    </location>
</feature>
<dbReference type="Proteomes" id="UP000823388">
    <property type="component" value="Chromosome 3K"/>
</dbReference>
<feature type="signal peptide" evidence="1">
    <location>
        <begin position="1"/>
        <end position="23"/>
    </location>
</feature>
<dbReference type="AlphaFoldDB" id="A0A8T0VBY8"/>
<keyword evidence="1" id="KW-0732">Signal</keyword>
<evidence type="ECO:0000256" key="1">
    <source>
        <dbReference type="SAM" id="SignalP"/>
    </source>
</evidence>
<organism evidence="2 3">
    <name type="scientific">Panicum virgatum</name>
    <name type="common">Blackwell switchgrass</name>
    <dbReference type="NCBI Taxonomy" id="38727"/>
    <lineage>
        <taxon>Eukaryota</taxon>
        <taxon>Viridiplantae</taxon>
        <taxon>Streptophyta</taxon>
        <taxon>Embryophyta</taxon>
        <taxon>Tracheophyta</taxon>
        <taxon>Spermatophyta</taxon>
        <taxon>Magnoliopsida</taxon>
        <taxon>Liliopsida</taxon>
        <taxon>Poales</taxon>
        <taxon>Poaceae</taxon>
        <taxon>PACMAD clade</taxon>
        <taxon>Panicoideae</taxon>
        <taxon>Panicodae</taxon>
        <taxon>Paniceae</taxon>
        <taxon>Panicinae</taxon>
        <taxon>Panicum</taxon>
        <taxon>Panicum sect. Hiantes</taxon>
    </lineage>
</organism>
<keyword evidence="3" id="KW-1185">Reference proteome</keyword>
<evidence type="ECO:0000313" key="2">
    <source>
        <dbReference type="EMBL" id="KAG2630323.1"/>
    </source>
</evidence>
<sequence length="57" mass="6033">MAGKNTFLALLIWVMAVVVLVAALHPQVTEGIPCACGAGCLCNDDPLCCLQCCARRR</sequence>
<proteinExistence type="predicted"/>
<accession>A0A8T0VBY8</accession>
<comment type="caution">
    <text evidence="2">The sequence shown here is derived from an EMBL/GenBank/DDBJ whole genome shotgun (WGS) entry which is preliminary data.</text>
</comment>
<evidence type="ECO:0000313" key="3">
    <source>
        <dbReference type="Proteomes" id="UP000823388"/>
    </source>
</evidence>
<reference evidence="2" key="1">
    <citation type="submission" date="2020-05" db="EMBL/GenBank/DDBJ databases">
        <title>WGS assembly of Panicum virgatum.</title>
        <authorList>
            <person name="Lovell J.T."/>
            <person name="Jenkins J."/>
            <person name="Shu S."/>
            <person name="Juenger T.E."/>
            <person name="Schmutz J."/>
        </authorList>
    </citation>
    <scope>NUCLEOTIDE SEQUENCE</scope>
    <source>
        <strain evidence="2">AP13</strain>
    </source>
</reference>
<protein>
    <submittedName>
        <fullName evidence="2">Uncharacterized protein</fullName>
    </submittedName>
</protein>
<name>A0A8T0VBY8_PANVG</name>
<dbReference type="EMBL" id="CM029041">
    <property type="protein sequence ID" value="KAG2630323.1"/>
    <property type="molecule type" value="Genomic_DNA"/>
</dbReference>